<dbReference type="RefSeq" id="WP_068901320.1">
    <property type="nucleotide sequence ID" value="NZ_JBHUIF010000004.1"/>
</dbReference>
<feature type="domain" description="N-acetyltransferase" evidence="3">
    <location>
        <begin position="1"/>
        <end position="138"/>
    </location>
</feature>
<dbReference type="Gene3D" id="3.40.630.30">
    <property type="match status" value="1"/>
</dbReference>
<keyword evidence="1" id="KW-0808">Transferase</keyword>
<evidence type="ECO:0000259" key="3">
    <source>
        <dbReference type="PROSITE" id="PS51186"/>
    </source>
</evidence>
<dbReference type="SUPFAM" id="SSF55729">
    <property type="entry name" value="Acyl-CoA N-acyltransferases (Nat)"/>
    <property type="match status" value="1"/>
</dbReference>
<dbReference type="InterPro" id="IPR016181">
    <property type="entry name" value="Acyl_CoA_acyltransferase"/>
</dbReference>
<dbReference type="InterPro" id="IPR050832">
    <property type="entry name" value="Bact_Acetyltransf"/>
</dbReference>
<evidence type="ECO:0000313" key="4">
    <source>
        <dbReference type="EMBL" id="ODA33899.1"/>
    </source>
</evidence>
<reference evidence="4 5" key="1">
    <citation type="submission" date="2016-05" db="EMBL/GenBank/DDBJ databases">
        <title>Genomic Taxonomy of the Vibrionaceae.</title>
        <authorList>
            <person name="Gomez-Gil B."/>
            <person name="Enciso-Ibarra J."/>
        </authorList>
    </citation>
    <scope>NUCLEOTIDE SEQUENCE [LARGE SCALE GENOMIC DNA]</scope>
    <source>
        <strain evidence="4 5">CAIM 1920</strain>
    </source>
</reference>
<evidence type="ECO:0000256" key="2">
    <source>
        <dbReference type="ARBA" id="ARBA00023315"/>
    </source>
</evidence>
<keyword evidence="5" id="KW-1185">Reference proteome</keyword>
<evidence type="ECO:0000313" key="5">
    <source>
        <dbReference type="Proteomes" id="UP000094936"/>
    </source>
</evidence>
<dbReference type="GO" id="GO:0016747">
    <property type="term" value="F:acyltransferase activity, transferring groups other than amino-acyl groups"/>
    <property type="evidence" value="ECO:0007669"/>
    <property type="project" value="InterPro"/>
</dbReference>
<organism evidence="4 5">
    <name type="scientific">Veronia pacifica</name>
    <dbReference type="NCBI Taxonomy" id="1080227"/>
    <lineage>
        <taxon>Bacteria</taxon>
        <taxon>Pseudomonadati</taxon>
        <taxon>Pseudomonadota</taxon>
        <taxon>Gammaproteobacteria</taxon>
        <taxon>Vibrionales</taxon>
        <taxon>Vibrionaceae</taxon>
        <taxon>Veronia</taxon>
    </lineage>
</organism>
<name>A0A1C3EKZ2_9GAMM</name>
<evidence type="ECO:0000256" key="1">
    <source>
        <dbReference type="ARBA" id="ARBA00022679"/>
    </source>
</evidence>
<dbReference type="CDD" id="cd04301">
    <property type="entry name" value="NAT_SF"/>
    <property type="match status" value="1"/>
</dbReference>
<dbReference type="AlphaFoldDB" id="A0A1C3EKZ2"/>
<gene>
    <name evidence="4" type="ORF">A8L45_08770</name>
</gene>
<sequence length="139" mass="15942">MNIDVIYSPSDKQVALVTDGLRSYNRPHLEDIQSEQILFLLREADDVIAGCSGRLFGQWFCIQYLWVDEKLRGTGVGSQLMTATENHIIEKGCKKVLVDTLSFQALPFYKKLGFEERMTLDDYPIPDMKIYFLVKTLDA</sequence>
<proteinExistence type="predicted"/>
<dbReference type="Proteomes" id="UP000094936">
    <property type="component" value="Unassembled WGS sequence"/>
</dbReference>
<dbReference type="STRING" id="1080227.A8L45_08770"/>
<accession>A0A1C3EKZ2</accession>
<dbReference type="PROSITE" id="PS51186">
    <property type="entry name" value="GNAT"/>
    <property type="match status" value="1"/>
</dbReference>
<keyword evidence="2" id="KW-0012">Acyltransferase</keyword>
<protein>
    <recommendedName>
        <fullName evidence="3">N-acetyltransferase domain-containing protein</fullName>
    </recommendedName>
</protein>
<dbReference type="InterPro" id="IPR000182">
    <property type="entry name" value="GNAT_dom"/>
</dbReference>
<dbReference type="Pfam" id="PF13508">
    <property type="entry name" value="Acetyltransf_7"/>
    <property type="match status" value="1"/>
</dbReference>
<comment type="caution">
    <text evidence="4">The sequence shown here is derived from an EMBL/GenBank/DDBJ whole genome shotgun (WGS) entry which is preliminary data.</text>
</comment>
<dbReference type="PANTHER" id="PTHR43877">
    <property type="entry name" value="AMINOALKYLPHOSPHONATE N-ACETYLTRANSFERASE-RELATED-RELATED"/>
    <property type="match status" value="1"/>
</dbReference>
<dbReference type="PANTHER" id="PTHR43877:SF2">
    <property type="entry name" value="AMINOALKYLPHOSPHONATE N-ACETYLTRANSFERASE-RELATED"/>
    <property type="match status" value="1"/>
</dbReference>
<dbReference type="EMBL" id="LYBM01000012">
    <property type="protein sequence ID" value="ODA33899.1"/>
    <property type="molecule type" value="Genomic_DNA"/>
</dbReference>